<protein>
    <submittedName>
        <fullName evidence="1">Uncharacterized protein</fullName>
    </submittedName>
</protein>
<dbReference type="EMBL" id="JABANO010028913">
    <property type="protein sequence ID" value="KAF4714415.1"/>
    <property type="molecule type" value="Genomic_DNA"/>
</dbReference>
<dbReference type="Proteomes" id="UP000553632">
    <property type="component" value="Unassembled WGS sequence"/>
</dbReference>
<keyword evidence="2" id="KW-1185">Reference proteome</keyword>
<organism evidence="1 2">
    <name type="scientific">Perkinsus olseni</name>
    <name type="common">Perkinsus atlanticus</name>
    <dbReference type="NCBI Taxonomy" id="32597"/>
    <lineage>
        <taxon>Eukaryota</taxon>
        <taxon>Sar</taxon>
        <taxon>Alveolata</taxon>
        <taxon>Perkinsozoa</taxon>
        <taxon>Perkinsea</taxon>
        <taxon>Perkinsida</taxon>
        <taxon>Perkinsidae</taxon>
        <taxon>Perkinsus</taxon>
    </lineage>
</organism>
<name>A0A7J6R132_PEROL</name>
<comment type="caution">
    <text evidence="1">The sequence shown here is derived from an EMBL/GenBank/DDBJ whole genome shotgun (WGS) entry which is preliminary data.</text>
</comment>
<sequence>VNIFDGDIYMEEETRQLLRQKEEEMKGLFGVERGRFELKIKTLLLENRTDVRDAGLCRAMPFLWRDPHTPYYSPLLLLAQPSGRKLKSLVTGTMSWL</sequence>
<accession>A0A7J6R132</accession>
<evidence type="ECO:0000313" key="1">
    <source>
        <dbReference type="EMBL" id="KAF4714415.1"/>
    </source>
</evidence>
<proteinExistence type="predicted"/>
<evidence type="ECO:0000313" key="2">
    <source>
        <dbReference type="Proteomes" id="UP000553632"/>
    </source>
</evidence>
<reference evidence="1 2" key="1">
    <citation type="submission" date="2020-04" db="EMBL/GenBank/DDBJ databases">
        <title>Perkinsus olseni comparative genomics.</title>
        <authorList>
            <person name="Bogema D.R."/>
        </authorList>
    </citation>
    <scope>NUCLEOTIDE SEQUENCE [LARGE SCALE GENOMIC DNA]</scope>
    <source>
        <strain evidence="1 2">ATCC PRA-207</strain>
    </source>
</reference>
<feature type="non-terminal residue" evidence="1">
    <location>
        <position position="1"/>
    </location>
</feature>
<gene>
    <name evidence="1" type="ORF">FOZ63_023408</name>
</gene>
<dbReference type="AlphaFoldDB" id="A0A7J6R132"/>